<reference evidence="1 2" key="1">
    <citation type="submission" date="2018-10" db="EMBL/GenBank/DDBJ databases">
        <authorList>
            <person name="Grouzdev D.S."/>
            <person name="Krutkina M.S."/>
            <person name="Tourova T.P."/>
            <person name="Nazina T.N."/>
        </authorList>
    </citation>
    <scope>NUCLEOTIDE SEQUENCE [LARGE SCALE GENOMIC DNA]</scope>
    <source>
        <strain evidence="1 2">435</strain>
    </source>
</reference>
<dbReference type="EMBL" id="RBWE01000001">
    <property type="protein sequence ID" value="RKO67043.1"/>
    <property type="molecule type" value="Genomic_DNA"/>
</dbReference>
<accession>A0A494WVW2</accession>
<proteinExistence type="predicted"/>
<dbReference type="OrthoDB" id="9909579at2"/>
<dbReference type="AlphaFoldDB" id="A0A494WVW2"/>
<protein>
    <submittedName>
        <fullName evidence="1">Uncharacterized protein</fullName>
    </submittedName>
</protein>
<evidence type="ECO:0000313" key="1">
    <source>
        <dbReference type="EMBL" id="RKO67043.1"/>
    </source>
</evidence>
<gene>
    <name evidence="1" type="ORF">D7024_08815</name>
</gene>
<comment type="caution">
    <text evidence="1">The sequence shown here is derived from an EMBL/GenBank/DDBJ whole genome shotgun (WGS) entry which is preliminary data.</text>
</comment>
<sequence>MGKWLAEFKISPQTAILGDVGTFDPRQAEALFREVLERAKNTYVTGSIPWAEKHHPELVEAITEAEQQFDRAYRARDMAGCRKAAQVFERAIWDVVTAYRDQRPLTADEVIQMFGCDRTWNLTDEQAQVLDTIFASPLPVVEAAGKRWHSPEGWRTHAAD</sequence>
<dbReference type="Proteomes" id="UP000271256">
    <property type="component" value="Unassembled WGS sequence"/>
</dbReference>
<keyword evidence="2" id="KW-1185">Reference proteome</keyword>
<organism evidence="1 2">
    <name type="scientific">Desulfofundulus salinus</name>
    <dbReference type="NCBI Taxonomy" id="2419843"/>
    <lineage>
        <taxon>Bacteria</taxon>
        <taxon>Bacillati</taxon>
        <taxon>Bacillota</taxon>
        <taxon>Clostridia</taxon>
        <taxon>Eubacteriales</taxon>
        <taxon>Peptococcaceae</taxon>
        <taxon>Desulfofundulus</taxon>
    </lineage>
</organism>
<evidence type="ECO:0000313" key="2">
    <source>
        <dbReference type="Proteomes" id="UP000271256"/>
    </source>
</evidence>
<dbReference type="RefSeq" id="WP_121451459.1">
    <property type="nucleotide sequence ID" value="NZ_RBWE01000001.1"/>
</dbReference>
<name>A0A494WVW2_9FIRM</name>